<protein>
    <recommendedName>
        <fullName evidence="4">Pilus assembly protein Flp/PilA</fullName>
    </recommendedName>
</protein>
<keyword evidence="1" id="KW-0812">Transmembrane</keyword>
<dbReference type="InterPro" id="IPR007047">
    <property type="entry name" value="Flp_Fap"/>
</dbReference>
<evidence type="ECO:0000313" key="3">
    <source>
        <dbReference type="Proteomes" id="UP001501842"/>
    </source>
</evidence>
<dbReference type="Pfam" id="PF04964">
    <property type="entry name" value="Flp_Fap"/>
    <property type="match status" value="1"/>
</dbReference>
<dbReference type="EMBL" id="BAAATZ010000012">
    <property type="protein sequence ID" value="GAA2727118.1"/>
    <property type="molecule type" value="Genomic_DNA"/>
</dbReference>
<reference evidence="2 3" key="1">
    <citation type="journal article" date="2019" name="Int. J. Syst. Evol. Microbiol.">
        <title>The Global Catalogue of Microorganisms (GCM) 10K type strain sequencing project: providing services to taxonomists for standard genome sequencing and annotation.</title>
        <authorList>
            <consortium name="The Broad Institute Genomics Platform"/>
            <consortium name="The Broad Institute Genome Sequencing Center for Infectious Disease"/>
            <person name="Wu L."/>
            <person name="Ma J."/>
        </authorList>
    </citation>
    <scope>NUCLEOTIDE SEQUENCE [LARGE SCALE GENOMIC DNA]</scope>
    <source>
        <strain evidence="2 3">JCM 8201</strain>
    </source>
</reference>
<keyword evidence="1" id="KW-0472">Membrane</keyword>
<keyword evidence="3" id="KW-1185">Reference proteome</keyword>
<organism evidence="2 3">
    <name type="scientific">Actinocorallia aurantiaca</name>
    <dbReference type="NCBI Taxonomy" id="46204"/>
    <lineage>
        <taxon>Bacteria</taxon>
        <taxon>Bacillati</taxon>
        <taxon>Actinomycetota</taxon>
        <taxon>Actinomycetes</taxon>
        <taxon>Streptosporangiales</taxon>
        <taxon>Thermomonosporaceae</taxon>
        <taxon>Actinocorallia</taxon>
    </lineage>
</organism>
<evidence type="ECO:0000313" key="2">
    <source>
        <dbReference type="EMBL" id="GAA2727118.1"/>
    </source>
</evidence>
<evidence type="ECO:0000256" key="1">
    <source>
        <dbReference type="SAM" id="Phobius"/>
    </source>
</evidence>
<sequence length="80" mass="8282">MINKAVIRLHVGYRALRDTVLEHERDRGATAVEYALIVSLIAVAIVGVVAALGGTITEIFTTTNDQIQGPGDGGNPPAGG</sequence>
<feature type="transmembrane region" description="Helical" evidence="1">
    <location>
        <begin position="34"/>
        <end position="56"/>
    </location>
</feature>
<name>A0ABN3U9H0_9ACTN</name>
<proteinExistence type="predicted"/>
<dbReference type="RefSeq" id="WP_344451199.1">
    <property type="nucleotide sequence ID" value="NZ_BAAATZ010000012.1"/>
</dbReference>
<keyword evidence="1" id="KW-1133">Transmembrane helix</keyword>
<gene>
    <name evidence="2" type="ORF">GCM10010439_32200</name>
</gene>
<dbReference type="Proteomes" id="UP001501842">
    <property type="component" value="Unassembled WGS sequence"/>
</dbReference>
<accession>A0ABN3U9H0</accession>
<comment type="caution">
    <text evidence="2">The sequence shown here is derived from an EMBL/GenBank/DDBJ whole genome shotgun (WGS) entry which is preliminary data.</text>
</comment>
<evidence type="ECO:0008006" key="4">
    <source>
        <dbReference type="Google" id="ProtNLM"/>
    </source>
</evidence>